<name>A0A2W7QR60_9BACT</name>
<dbReference type="Proteomes" id="UP000248882">
    <property type="component" value="Unassembled WGS sequence"/>
</dbReference>
<sequence length="164" mass="18528">MNVQDSIANQQDSLSQGLAPLQLGPLFEPDPVKFSFETIGWPILGGLILVGLLIAFYFWLRSYKRNHYRREALKKLDSIRQADQTLEIFVVLKQAAMHAFGREKVGDLTGNDWLAFLEKTGKGVRILSQEDAIQTAIYKSVPLSVEAQHHILSNAKKWVRTHAV</sequence>
<proteinExistence type="predicted"/>
<evidence type="ECO:0000256" key="1">
    <source>
        <dbReference type="SAM" id="Phobius"/>
    </source>
</evidence>
<evidence type="ECO:0000313" key="3">
    <source>
        <dbReference type="Proteomes" id="UP000248882"/>
    </source>
</evidence>
<accession>A0A2W7QR60</accession>
<dbReference type="EMBL" id="QKZT01000019">
    <property type="protein sequence ID" value="PZX48520.1"/>
    <property type="molecule type" value="Genomic_DNA"/>
</dbReference>
<reference evidence="2 3" key="1">
    <citation type="submission" date="2018-06" db="EMBL/GenBank/DDBJ databases">
        <title>Genomic Encyclopedia of Archaeal and Bacterial Type Strains, Phase II (KMG-II): from individual species to whole genera.</title>
        <authorList>
            <person name="Goeker M."/>
        </authorList>
    </citation>
    <scope>NUCLEOTIDE SEQUENCE [LARGE SCALE GENOMIC DNA]</scope>
    <source>
        <strain evidence="2 3">DSM 19830</strain>
    </source>
</reference>
<organism evidence="2 3">
    <name type="scientific">Algoriphagus chordae</name>
    <dbReference type="NCBI Taxonomy" id="237019"/>
    <lineage>
        <taxon>Bacteria</taxon>
        <taxon>Pseudomonadati</taxon>
        <taxon>Bacteroidota</taxon>
        <taxon>Cytophagia</taxon>
        <taxon>Cytophagales</taxon>
        <taxon>Cyclobacteriaceae</taxon>
        <taxon>Algoriphagus</taxon>
    </lineage>
</organism>
<protein>
    <submittedName>
        <fullName evidence="2">Uncharacterized protein DUF4381</fullName>
    </submittedName>
</protein>
<keyword evidence="1" id="KW-1133">Transmembrane helix</keyword>
<keyword evidence="1" id="KW-0472">Membrane</keyword>
<keyword evidence="3" id="KW-1185">Reference proteome</keyword>
<dbReference type="InterPro" id="IPR025489">
    <property type="entry name" value="DUF4381"/>
</dbReference>
<keyword evidence="1" id="KW-0812">Transmembrane</keyword>
<comment type="caution">
    <text evidence="2">The sequence shown here is derived from an EMBL/GenBank/DDBJ whole genome shotgun (WGS) entry which is preliminary data.</text>
</comment>
<dbReference type="RefSeq" id="WP_111321972.1">
    <property type="nucleotide sequence ID" value="NZ_QKZT01000019.1"/>
</dbReference>
<dbReference type="OrthoDB" id="978983at2"/>
<dbReference type="AlphaFoldDB" id="A0A2W7QR60"/>
<dbReference type="Pfam" id="PF14316">
    <property type="entry name" value="DUF4381"/>
    <property type="match status" value="1"/>
</dbReference>
<feature type="transmembrane region" description="Helical" evidence="1">
    <location>
        <begin position="39"/>
        <end position="60"/>
    </location>
</feature>
<gene>
    <name evidence="2" type="ORF">LV85_03590</name>
</gene>
<evidence type="ECO:0000313" key="2">
    <source>
        <dbReference type="EMBL" id="PZX48520.1"/>
    </source>
</evidence>